<sequence>MRLTFLGHAAFMLESAGLTIVIDPFITGNPQAPANLQIKPDHILVTHGHEDHIGDTLTLARQSDATVIAVFELANYFARQGVKAHAMHIGGTHDFGSFKVKLTQALHGNSVGGDKGPAEYLGNPCGFLITVNGKTVYHAGDTGLFGDMKLIGSMHDIDVALLPIGDNFTMGPTDALEAVKMLNPQVVVPMHYNTFPLITQDPLAFKQAVEKETVAKVNVLQPGESMEI</sequence>
<dbReference type="InterPro" id="IPR036866">
    <property type="entry name" value="RibonucZ/Hydroxyglut_hydro"/>
</dbReference>
<dbReference type="SMART" id="SM00849">
    <property type="entry name" value="Lactamase_B"/>
    <property type="match status" value="1"/>
</dbReference>
<dbReference type="HOGENOM" id="CLU_070010_4_1_9"/>
<dbReference type="eggNOG" id="COG2220">
    <property type="taxonomic scope" value="Bacteria"/>
</dbReference>
<dbReference type="InterPro" id="IPR001279">
    <property type="entry name" value="Metallo-B-lactamas"/>
</dbReference>
<dbReference type="RefSeq" id="WP_013810122.1">
    <property type="nucleotide sequence ID" value="NC_015565.1"/>
</dbReference>
<dbReference type="NCBIfam" id="NF001911">
    <property type="entry name" value="PRK00685.1"/>
    <property type="match status" value="1"/>
</dbReference>
<evidence type="ECO:0000313" key="5">
    <source>
        <dbReference type="Proteomes" id="UP000009226"/>
    </source>
</evidence>
<dbReference type="GO" id="GO:0016787">
    <property type="term" value="F:hydrolase activity"/>
    <property type="evidence" value="ECO:0007669"/>
    <property type="project" value="UniProtKB-UniRule"/>
</dbReference>
<keyword evidence="1 2" id="KW-0378">Hydrolase</keyword>
<dbReference type="PANTHER" id="PTHR43546:SF3">
    <property type="entry name" value="UPF0173 METAL-DEPENDENT HYDROLASE MJ1163"/>
    <property type="match status" value="1"/>
</dbReference>
<dbReference type="InterPro" id="IPR022877">
    <property type="entry name" value="UPF0173"/>
</dbReference>
<dbReference type="AlphaFoldDB" id="F6B4T0"/>
<dbReference type="PANTHER" id="PTHR43546">
    <property type="entry name" value="UPF0173 METAL-DEPENDENT HYDROLASE MJ1163-RELATED"/>
    <property type="match status" value="1"/>
</dbReference>
<keyword evidence="5" id="KW-1185">Reference proteome</keyword>
<protein>
    <recommendedName>
        <fullName evidence="2">UPF0173 metal-dependent hydrolase Desca_1333</fullName>
    </recommendedName>
</protein>
<dbReference type="HAMAP" id="MF_00457">
    <property type="entry name" value="UPF0173"/>
    <property type="match status" value="1"/>
</dbReference>
<dbReference type="Pfam" id="PF13483">
    <property type="entry name" value="Lactamase_B_3"/>
    <property type="match status" value="1"/>
</dbReference>
<evidence type="ECO:0000313" key="4">
    <source>
        <dbReference type="EMBL" id="AEF94192.1"/>
    </source>
</evidence>
<name>F6B4T0_DESCC</name>
<dbReference type="Gene3D" id="3.60.15.10">
    <property type="entry name" value="Ribonuclease Z/Hydroxyacylglutathione hydrolase-like"/>
    <property type="match status" value="1"/>
</dbReference>
<comment type="similarity">
    <text evidence="2">Belongs to the UPF0173 family.</text>
</comment>
<reference evidence="4 5" key="1">
    <citation type="submission" date="2011-05" db="EMBL/GenBank/DDBJ databases">
        <title>Complete sequence of Desulfotomaculum carboxydivorans CO-1-SRB.</title>
        <authorList>
            <consortium name="US DOE Joint Genome Institute"/>
            <person name="Lucas S."/>
            <person name="Han J."/>
            <person name="Lapidus A."/>
            <person name="Cheng J.-F."/>
            <person name="Goodwin L."/>
            <person name="Pitluck S."/>
            <person name="Peters L."/>
            <person name="Mikhailova N."/>
            <person name="Lu M."/>
            <person name="Han C."/>
            <person name="Tapia R."/>
            <person name="Land M."/>
            <person name="Hauser L."/>
            <person name="Kyrpides N."/>
            <person name="Ivanova N."/>
            <person name="Pagani I."/>
            <person name="Stams A."/>
            <person name="Plugge C."/>
            <person name="Muyzer G."/>
            <person name="Kuever J."/>
            <person name="Parshina S."/>
            <person name="Ivanova A."/>
            <person name="Nazina T."/>
            <person name="Woyke T."/>
        </authorList>
    </citation>
    <scope>NUCLEOTIDE SEQUENCE [LARGE SCALE GENOMIC DNA]</scope>
    <source>
        <strain evidence="5">DSM 14880 / VKM B-2319 / CO-1-SRB</strain>
    </source>
</reference>
<evidence type="ECO:0000256" key="1">
    <source>
        <dbReference type="ARBA" id="ARBA00022801"/>
    </source>
</evidence>
<dbReference type="EMBL" id="CP002736">
    <property type="protein sequence ID" value="AEF94192.1"/>
    <property type="molecule type" value="Genomic_DNA"/>
</dbReference>
<organism evidence="4 5">
    <name type="scientific">Desulfotomaculum nigrificans (strain DSM 14880 / VKM B-2319 / CO-1-SRB)</name>
    <name type="common">Desulfotomaculum carboxydivorans</name>
    <dbReference type="NCBI Taxonomy" id="868595"/>
    <lineage>
        <taxon>Bacteria</taxon>
        <taxon>Bacillati</taxon>
        <taxon>Bacillota</taxon>
        <taxon>Clostridia</taxon>
        <taxon>Eubacteriales</taxon>
        <taxon>Desulfotomaculaceae</taxon>
        <taxon>Desulfotomaculum</taxon>
    </lineage>
</organism>
<dbReference type="SUPFAM" id="SSF56281">
    <property type="entry name" value="Metallo-hydrolase/oxidoreductase"/>
    <property type="match status" value="1"/>
</dbReference>
<dbReference type="KEGG" id="dca:Desca_1333"/>
<proteinExistence type="inferred from homology"/>
<evidence type="ECO:0000259" key="3">
    <source>
        <dbReference type="SMART" id="SM00849"/>
    </source>
</evidence>
<feature type="domain" description="Metallo-beta-lactamase" evidence="3">
    <location>
        <begin position="7"/>
        <end position="191"/>
    </location>
</feature>
<dbReference type="Proteomes" id="UP000009226">
    <property type="component" value="Chromosome"/>
</dbReference>
<dbReference type="STRING" id="868595.Desca_1333"/>
<dbReference type="InterPro" id="IPR050114">
    <property type="entry name" value="UPF0173_UPF0282_UlaG_hydrolase"/>
</dbReference>
<accession>F6B4T0</accession>
<gene>
    <name evidence="4" type="ordered locus">Desca_1333</name>
</gene>
<evidence type="ECO:0000256" key="2">
    <source>
        <dbReference type="HAMAP-Rule" id="MF_00457"/>
    </source>
</evidence>